<keyword evidence="2" id="KW-1185">Reference proteome</keyword>
<protein>
    <submittedName>
        <fullName evidence="1">CIC11C00000000466</fullName>
    </submittedName>
</protein>
<dbReference type="Proteomes" id="UP000182334">
    <property type="component" value="Chromosome VII"/>
</dbReference>
<gene>
    <name evidence="1" type="ORF">SAMEA4029010_CIC11G00000000466</name>
</gene>
<organism evidence="1 2">
    <name type="scientific">Sungouiella intermedia</name>
    <dbReference type="NCBI Taxonomy" id="45354"/>
    <lineage>
        <taxon>Eukaryota</taxon>
        <taxon>Fungi</taxon>
        <taxon>Dikarya</taxon>
        <taxon>Ascomycota</taxon>
        <taxon>Saccharomycotina</taxon>
        <taxon>Pichiomycetes</taxon>
        <taxon>Metschnikowiaceae</taxon>
        <taxon>Sungouiella</taxon>
    </lineage>
</organism>
<accession>A0A1L0DZS1</accession>
<name>A0A1L0DZS1_9ASCO</name>
<reference evidence="1 2" key="1">
    <citation type="submission" date="2016-10" db="EMBL/GenBank/DDBJ databases">
        <authorList>
            <person name="de Groot N.N."/>
        </authorList>
    </citation>
    <scope>NUCLEOTIDE SEQUENCE [LARGE SCALE GENOMIC DNA]</scope>
    <source>
        <strain evidence="1 2">CBS 141442</strain>
    </source>
</reference>
<proteinExistence type="predicted"/>
<dbReference type="AlphaFoldDB" id="A0A1L0DZS1"/>
<sequence length="706" mass="80436">MVSISRTIRRFTATVCASTATPTITSPNIPVPIEGSIGMHPSTQGTTVQVATNVTSTSIEKTTKVKSHRFREFRHCKKIVTKARKLKLKIKKTFRVLRGAGIVSDSIDVCVAGTVNHCGNSQSSPRDTGDFFYDADVYNCSKALYDSPVGDAVSSNRILALSLIMTNVTAQTSVAAFEFQNHQKIIADFFNKEIYNDYDEKVTSVTSTLNQFSPLFFKRLMYFFGRLQEYYPTYLTSEIKLACVGEYHISRGKWKPITVEMPNAVEMPVEVPKIVEVPKVAEVEGFVAVSEEVPVRDVDWLAPVKEEEDEGDSSNEDIDSIDLSQFYALDSLEEEVEKEEEEEEEEEEFLDFIIDALRTFPDYRKYNVANGTQMKLKETEKVSVVEFSDFDQLVKFHSDETPLALSPMTDSESDELRPLKSCLKRIETLFPEIEDVDPNAVQMGDAWFEDVCARFVEATNIRGTSHPEDDEYWEDLETFMAVSQMTFLKLGVGINEMKVCGVKEFMAHCEWTVKLSCNVFYSYLAMANRYEVVLDAFRHVNDLWSLNNVRNSLLAERKHYNTLKEELNLAIGNSKFLANDLCNTLDDYADDSRTCVSTVKTVVREFEKVFNRKLVPGFSNFSVDQLKEMCGKTDFDAEFGQYVNEYLFEARSMMKCHINEVGEGAKVLELLDASLERALTNLYLDVEEEWHVHHSRIVVPGRRKWT</sequence>
<dbReference type="EMBL" id="LT635762">
    <property type="protein sequence ID" value="SGZ57790.1"/>
    <property type="molecule type" value="Genomic_DNA"/>
</dbReference>
<evidence type="ECO:0000313" key="2">
    <source>
        <dbReference type="Proteomes" id="UP000182334"/>
    </source>
</evidence>
<evidence type="ECO:0000313" key="1">
    <source>
        <dbReference type="EMBL" id="SGZ57790.1"/>
    </source>
</evidence>